<sequence length="237" mass="26054">MRRKITVLGFFLVMANPVCLFAESPHTQSRYQEISLIQKAVEEYVYNHAVNPAGDVQVEVGQIDQRITLPKCEKLTPFMPSGSRLWGKTSVGVRCDDQVSWTIYVQVDVKIFANVLHVSQPVSRDHTITHGDVALQTVNLTQMPEGVLTDYSQAVGKIVVSNLTMGQPLRQNMLRAPNVILRGQNVKLKVNGRGFSVSSEGHALADAAEGQVVQVRNPSGRIISGLARENAIVEVNP</sequence>
<keyword evidence="6" id="KW-0282">Flagellum</keyword>
<feature type="signal peptide" evidence="4">
    <location>
        <begin position="1"/>
        <end position="22"/>
    </location>
</feature>
<keyword evidence="6" id="KW-0966">Cell projection</keyword>
<evidence type="ECO:0000256" key="1">
    <source>
        <dbReference type="ARBA" id="ARBA00004418"/>
    </source>
</evidence>
<dbReference type="Gene3D" id="3.90.1210.10">
    <property type="entry name" value="Antifreeze-like/N-acetylneuraminic acid synthase C-terminal domain"/>
    <property type="match status" value="1"/>
</dbReference>
<feature type="chain" id="PRO_5011329367" description="Flagella basal body P-ring formation protein FlgA" evidence="4">
    <location>
        <begin position="23"/>
        <end position="237"/>
    </location>
</feature>
<dbReference type="NCBIfam" id="TIGR03170">
    <property type="entry name" value="flgA_cterm"/>
    <property type="match status" value="1"/>
</dbReference>
<organism evidence="6 7">
    <name type="scientific">Nitrosomonas marina</name>
    <dbReference type="NCBI Taxonomy" id="917"/>
    <lineage>
        <taxon>Bacteria</taxon>
        <taxon>Pseudomonadati</taxon>
        <taxon>Pseudomonadota</taxon>
        <taxon>Betaproteobacteria</taxon>
        <taxon>Nitrosomonadales</taxon>
        <taxon>Nitrosomonadaceae</taxon>
        <taxon>Nitrosomonas</taxon>
    </lineage>
</organism>
<evidence type="ECO:0000313" key="6">
    <source>
        <dbReference type="EMBL" id="SEN31854.1"/>
    </source>
</evidence>
<comment type="similarity">
    <text evidence="4">Belongs to the FlgA family.</text>
</comment>
<dbReference type="EMBL" id="FOCP01000013">
    <property type="protein sequence ID" value="SEN31854.1"/>
    <property type="molecule type" value="Genomic_DNA"/>
</dbReference>
<dbReference type="Pfam" id="PF17656">
    <property type="entry name" value="ChapFlgA_N"/>
    <property type="match status" value="1"/>
</dbReference>
<accession>A0A1H8FK14</accession>
<dbReference type="STRING" id="917.SAMN05216326_10252"/>
<evidence type="ECO:0000313" key="7">
    <source>
        <dbReference type="Proteomes" id="UP000199459"/>
    </source>
</evidence>
<evidence type="ECO:0000256" key="2">
    <source>
        <dbReference type="ARBA" id="ARBA00022729"/>
    </source>
</evidence>
<dbReference type="GO" id="GO:0042597">
    <property type="term" value="C:periplasmic space"/>
    <property type="evidence" value="ECO:0007669"/>
    <property type="project" value="UniProtKB-SubCell"/>
</dbReference>
<reference evidence="6 7" key="1">
    <citation type="submission" date="2016-10" db="EMBL/GenBank/DDBJ databases">
        <authorList>
            <person name="de Groot N.N."/>
        </authorList>
    </citation>
    <scope>NUCLEOTIDE SEQUENCE [LARGE SCALE GENOMIC DNA]</scope>
    <source>
        <strain evidence="6 7">Nm22</strain>
    </source>
</reference>
<dbReference type="AlphaFoldDB" id="A0A1H8FK14"/>
<dbReference type="InterPro" id="IPR017585">
    <property type="entry name" value="SAF_FlgA"/>
</dbReference>
<comment type="subcellular location">
    <subcellularLocation>
        <location evidence="1 4">Periplasm</location>
    </subcellularLocation>
</comment>
<dbReference type="RefSeq" id="WP_090632578.1">
    <property type="nucleotide sequence ID" value="NZ_FOCP01000013.1"/>
</dbReference>
<name>A0A1H8FK14_9PROT</name>
<dbReference type="Pfam" id="PF13144">
    <property type="entry name" value="ChapFlgA"/>
    <property type="match status" value="1"/>
</dbReference>
<evidence type="ECO:0000256" key="3">
    <source>
        <dbReference type="ARBA" id="ARBA00022764"/>
    </source>
</evidence>
<protein>
    <recommendedName>
        <fullName evidence="4">Flagella basal body P-ring formation protein FlgA</fullName>
    </recommendedName>
</protein>
<dbReference type="InterPro" id="IPR041231">
    <property type="entry name" value="FlgA_N"/>
</dbReference>
<keyword evidence="3 4" id="KW-0574">Periplasm</keyword>
<dbReference type="CDD" id="cd11614">
    <property type="entry name" value="SAF_CpaB_FlgA_like"/>
    <property type="match status" value="1"/>
</dbReference>
<dbReference type="Proteomes" id="UP000199459">
    <property type="component" value="Unassembled WGS sequence"/>
</dbReference>
<comment type="function">
    <text evidence="4">Involved in the assembly process of the P-ring formation. It may associate with FlgF on the rod constituting a structure essential for the P-ring assembly or may act as a modulator protein for the P-ring assembly.</text>
</comment>
<evidence type="ECO:0000259" key="5">
    <source>
        <dbReference type="SMART" id="SM00858"/>
    </source>
</evidence>
<proteinExistence type="inferred from homology"/>
<keyword evidence="4" id="KW-1005">Bacterial flagellum biogenesis</keyword>
<dbReference type="Gene3D" id="2.30.30.760">
    <property type="match status" value="1"/>
</dbReference>
<feature type="domain" description="SAF" evidence="5">
    <location>
        <begin position="113"/>
        <end position="175"/>
    </location>
</feature>
<dbReference type="SMART" id="SM00858">
    <property type="entry name" value="SAF"/>
    <property type="match status" value="1"/>
</dbReference>
<dbReference type="GO" id="GO:0044780">
    <property type="term" value="P:bacterial-type flagellum assembly"/>
    <property type="evidence" value="ECO:0007669"/>
    <property type="project" value="InterPro"/>
</dbReference>
<keyword evidence="6" id="KW-0969">Cilium</keyword>
<gene>
    <name evidence="6" type="ORF">SAMN05216325_11368</name>
</gene>
<dbReference type="InterPro" id="IPR039246">
    <property type="entry name" value="Flagellar_FlgA"/>
</dbReference>
<dbReference type="PANTHER" id="PTHR36307">
    <property type="entry name" value="FLAGELLA BASAL BODY P-RING FORMATION PROTEIN FLGA"/>
    <property type="match status" value="1"/>
</dbReference>
<keyword evidence="2 4" id="KW-0732">Signal</keyword>
<evidence type="ECO:0000256" key="4">
    <source>
        <dbReference type="RuleBase" id="RU362063"/>
    </source>
</evidence>
<dbReference type="PANTHER" id="PTHR36307:SF1">
    <property type="entry name" value="FLAGELLA BASAL BODY P-RING FORMATION PROTEIN FLGA"/>
    <property type="match status" value="1"/>
</dbReference>
<dbReference type="OrthoDB" id="8561436at2"/>
<dbReference type="InterPro" id="IPR013974">
    <property type="entry name" value="SAF"/>
</dbReference>